<organism evidence="1 2">
    <name type="scientific">Fusarium equiseti</name>
    <name type="common">Fusarium scirpi</name>
    <dbReference type="NCBI Taxonomy" id="61235"/>
    <lineage>
        <taxon>Eukaryota</taxon>
        <taxon>Fungi</taxon>
        <taxon>Dikarya</taxon>
        <taxon>Ascomycota</taxon>
        <taxon>Pezizomycotina</taxon>
        <taxon>Sordariomycetes</taxon>
        <taxon>Hypocreomycetidae</taxon>
        <taxon>Hypocreales</taxon>
        <taxon>Nectriaceae</taxon>
        <taxon>Fusarium</taxon>
        <taxon>Fusarium incarnatum-equiseti species complex</taxon>
    </lineage>
</organism>
<name>A0ABQ8QWB9_FUSEQ</name>
<evidence type="ECO:0000313" key="2">
    <source>
        <dbReference type="Proteomes" id="UP001152024"/>
    </source>
</evidence>
<dbReference type="EMBL" id="JAOQBH010000036">
    <property type="protein sequence ID" value="KAJ4110295.1"/>
    <property type="molecule type" value="Genomic_DNA"/>
</dbReference>
<accession>A0ABQ8QWB9</accession>
<comment type="caution">
    <text evidence="1">The sequence shown here is derived from an EMBL/GenBank/DDBJ whole genome shotgun (WGS) entry which is preliminary data.</text>
</comment>
<gene>
    <name evidence="1" type="ORF">NW768_012055</name>
</gene>
<protein>
    <submittedName>
        <fullName evidence="1">Uncharacterized protein</fullName>
    </submittedName>
</protein>
<dbReference type="Proteomes" id="UP001152024">
    <property type="component" value="Unassembled WGS sequence"/>
</dbReference>
<sequence length="121" mass="13151">MNSNVEEVDGILMTKCDYPSPTTEWTNIYELMGGDSYWSQVGKVPQLLHGSGVHGEAKPIFALGDEIASSITLFEVDGTFYFFSAGDECVQKITYPRDLGEIIGTLGDPDSGFDDISTADI</sequence>
<proteinExistence type="predicted"/>
<reference evidence="1" key="1">
    <citation type="submission" date="2022-09" db="EMBL/GenBank/DDBJ databases">
        <title>Fusarium specimens isolated from Avocado Roots.</title>
        <authorList>
            <person name="Stajich J."/>
            <person name="Roper C."/>
            <person name="Heimlech-Rivalta G."/>
        </authorList>
    </citation>
    <scope>NUCLEOTIDE SEQUENCE</scope>
    <source>
        <strain evidence="1">CF00095</strain>
    </source>
</reference>
<keyword evidence="2" id="KW-1185">Reference proteome</keyword>
<evidence type="ECO:0000313" key="1">
    <source>
        <dbReference type="EMBL" id="KAJ4110295.1"/>
    </source>
</evidence>